<dbReference type="Proteomes" id="UP000483379">
    <property type="component" value="Unassembled WGS sequence"/>
</dbReference>
<reference evidence="2 3" key="1">
    <citation type="submission" date="2020-02" db="EMBL/GenBank/DDBJ databases">
        <title>Genome sequences of Thiorhodococcus mannitoliphagus and Thiorhodococcus minor, purple sulfur photosynthetic bacteria in the gammaproteobacterial family, Chromatiaceae.</title>
        <authorList>
            <person name="Aviles F.A."/>
            <person name="Meyer T.E."/>
            <person name="Kyndt J.A."/>
        </authorList>
    </citation>
    <scope>NUCLEOTIDE SEQUENCE [LARGE SCALE GENOMIC DNA]</scope>
    <source>
        <strain evidence="2 3">DSM 11518</strain>
    </source>
</reference>
<gene>
    <name evidence="2" type="ORF">G3446_00995</name>
</gene>
<protein>
    <submittedName>
        <fullName evidence="2">PilZ domain-containing protein</fullName>
    </submittedName>
</protein>
<comment type="caution">
    <text evidence="2">The sequence shown here is derived from an EMBL/GenBank/DDBJ whole genome shotgun (WGS) entry which is preliminary data.</text>
</comment>
<feature type="domain" description="PilZ" evidence="1">
    <location>
        <begin position="7"/>
        <end position="92"/>
    </location>
</feature>
<proteinExistence type="predicted"/>
<name>A0A6M0JTB5_9GAMM</name>
<dbReference type="InterPro" id="IPR009875">
    <property type="entry name" value="PilZ_domain"/>
</dbReference>
<dbReference type="Gene3D" id="2.40.10.220">
    <property type="entry name" value="predicted glycosyltransferase like domains"/>
    <property type="match status" value="1"/>
</dbReference>
<dbReference type="GO" id="GO:0035438">
    <property type="term" value="F:cyclic-di-GMP binding"/>
    <property type="evidence" value="ECO:0007669"/>
    <property type="project" value="InterPro"/>
</dbReference>
<dbReference type="Pfam" id="PF07238">
    <property type="entry name" value="PilZ"/>
    <property type="match status" value="1"/>
</dbReference>
<evidence type="ECO:0000313" key="2">
    <source>
        <dbReference type="EMBL" id="NEV60479.1"/>
    </source>
</evidence>
<sequence length="98" mass="10611">MTNFDSDRRQHPRLPMEVEVELHEAGEPVRIAHTGDLSQGGVLLVLNGHPKPEIGTRVQVRVCGLLGGGEEPPLVEAIVVREIQEGVAVQFTGELGLE</sequence>
<dbReference type="SUPFAM" id="SSF141371">
    <property type="entry name" value="PilZ domain-like"/>
    <property type="match status" value="1"/>
</dbReference>
<keyword evidence="3" id="KW-1185">Reference proteome</keyword>
<dbReference type="EMBL" id="JAAIJQ010000002">
    <property type="protein sequence ID" value="NEV60479.1"/>
    <property type="molecule type" value="Genomic_DNA"/>
</dbReference>
<evidence type="ECO:0000313" key="3">
    <source>
        <dbReference type="Proteomes" id="UP000483379"/>
    </source>
</evidence>
<dbReference type="AlphaFoldDB" id="A0A6M0JTB5"/>
<evidence type="ECO:0000259" key="1">
    <source>
        <dbReference type="Pfam" id="PF07238"/>
    </source>
</evidence>
<organism evidence="2 3">
    <name type="scientific">Thiorhodococcus minor</name>
    <dbReference type="NCBI Taxonomy" id="57489"/>
    <lineage>
        <taxon>Bacteria</taxon>
        <taxon>Pseudomonadati</taxon>
        <taxon>Pseudomonadota</taxon>
        <taxon>Gammaproteobacteria</taxon>
        <taxon>Chromatiales</taxon>
        <taxon>Chromatiaceae</taxon>
        <taxon>Thiorhodococcus</taxon>
    </lineage>
</organism>
<accession>A0A6M0JTB5</accession>